<organism evidence="3 4">
    <name type="scientific">Postechiella marina</name>
    <dbReference type="NCBI Taxonomy" id="943941"/>
    <lineage>
        <taxon>Bacteria</taxon>
        <taxon>Pseudomonadati</taxon>
        <taxon>Bacteroidota</taxon>
        <taxon>Flavobacteriia</taxon>
        <taxon>Flavobacteriales</taxon>
        <taxon>Flavobacteriaceae</taxon>
        <taxon>Postechiella</taxon>
    </lineage>
</organism>
<gene>
    <name evidence="3" type="ORF">GCM10022291_19460</name>
</gene>
<reference evidence="4" key="1">
    <citation type="journal article" date="2019" name="Int. J. Syst. Evol. Microbiol.">
        <title>The Global Catalogue of Microorganisms (GCM) 10K type strain sequencing project: providing services to taxonomists for standard genome sequencing and annotation.</title>
        <authorList>
            <consortium name="The Broad Institute Genomics Platform"/>
            <consortium name="The Broad Institute Genome Sequencing Center for Infectious Disease"/>
            <person name="Wu L."/>
            <person name="Ma J."/>
        </authorList>
    </citation>
    <scope>NUCLEOTIDE SEQUENCE [LARGE SCALE GENOMIC DNA]</scope>
    <source>
        <strain evidence="4">JCM 17630</strain>
    </source>
</reference>
<evidence type="ECO:0000313" key="4">
    <source>
        <dbReference type="Proteomes" id="UP001501496"/>
    </source>
</evidence>
<protein>
    <recommendedName>
        <fullName evidence="2">Glycosyl transferase family 1 domain-containing protein</fullName>
    </recommendedName>
</protein>
<keyword evidence="4" id="KW-1185">Reference proteome</keyword>
<dbReference type="Proteomes" id="UP001501496">
    <property type="component" value="Unassembled WGS sequence"/>
</dbReference>
<comment type="caution">
    <text evidence="3">The sequence shown here is derived from an EMBL/GenBank/DDBJ whole genome shotgun (WGS) entry which is preliminary data.</text>
</comment>
<dbReference type="RefSeq" id="WP_344788018.1">
    <property type="nucleotide sequence ID" value="NZ_BAABCA010000004.1"/>
</dbReference>
<evidence type="ECO:0000256" key="1">
    <source>
        <dbReference type="ARBA" id="ARBA00022679"/>
    </source>
</evidence>
<keyword evidence="1" id="KW-0808">Transferase</keyword>
<name>A0ABP8C9L3_9FLAO</name>
<dbReference type="Gene3D" id="3.40.50.2000">
    <property type="entry name" value="Glycogen Phosphorylase B"/>
    <property type="match status" value="2"/>
</dbReference>
<evidence type="ECO:0000313" key="3">
    <source>
        <dbReference type="EMBL" id="GAA4236039.1"/>
    </source>
</evidence>
<dbReference type="EMBL" id="BAABCA010000004">
    <property type="protein sequence ID" value="GAA4236039.1"/>
    <property type="molecule type" value="Genomic_DNA"/>
</dbReference>
<dbReference type="InterPro" id="IPR001296">
    <property type="entry name" value="Glyco_trans_1"/>
</dbReference>
<evidence type="ECO:0000259" key="2">
    <source>
        <dbReference type="Pfam" id="PF00534"/>
    </source>
</evidence>
<dbReference type="PANTHER" id="PTHR46401:SF2">
    <property type="entry name" value="GLYCOSYLTRANSFERASE WBBK-RELATED"/>
    <property type="match status" value="1"/>
</dbReference>
<dbReference type="SUPFAM" id="SSF53756">
    <property type="entry name" value="UDP-Glycosyltransferase/glycogen phosphorylase"/>
    <property type="match status" value="1"/>
</dbReference>
<feature type="domain" description="Glycosyl transferase family 1" evidence="2">
    <location>
        <begin position="157"/>
        <end position="318"/>
    </location>
</feature>
<proteinExistence type="predicted"/>
<sequence>MNKKLVIIPSDPIHEYEAKGTSSWLEEYFNPNSYFEEVYVLSPKENKEREVYGVKIIPIKSDKQYKKLLKKINPFCVRAYGGYWATDFANYNRVGKIPVVSSIHDTNTDLIHESLKFSDAYFTMSKAVNNILLDKLNIKSTNLLGNRVDTSKFIKETKYTKSNKFKSKRIVLHVGRKTYQKNIENTIESLKYLPEDFILVLIGKGDIEPYLKIAVEYKVENRVHFIEKVENTELIKWYNLAKVLCVPSRWEGFGLVFAEAASCKTKIVTSNIKPMNEYLINDGVMNVLVEDFENPISISKAILKLVNNPNTNKKTREYIVENFDKKVIAKREIEFYKSVIYKGKNKKLDYKKWYYKFLYRKDIMHTKNRIIKLPKRIWRKLS</sequence>
<dbReference type="PANTHER" id="PTHR46401">
    <property type="entry name" value="GLYCOSYLTRANSFERASE WBBK-RELATED"/>
    <property type="match status" value="1"/>
</dbReference>
<dbReference type="CDD" id="cd03801">
    <property type="entry name" value="GT4_PimA-like"/>
    <property type="match status" value="1"/>
</dbReference>
<dbReference type="Pfam" id="PF00534">
    <property type="entry name" value="Glycos_transf_1"/>
    <property type="match status" value="1"/>
</dbReference>
<accession>A0ABP8C9L3</accession>